<accession>A0A9X1SIN6</accession>
<organism evidence="10 11">
    <name type="scientific">Blastopirellula sediminis</name>
    <dbReference type="NCBI Taxonomy" id="2894196"/>
    <lineage>
        <taxon>Bacteria</taxon>
        <taxon>Pseudomonadati</taxon>
        <taxon>Planctomycetota</taxon>
        <taxon>Planctomycetia</taxon>
        <taxon>Pirellulales</taxon>
        <taxon>Pirellulaceae</taxon>
        <taxon>Blastopirellula</taxon>
    </lineage>
</organism>
<dbReference type="InterPro" id="IPR038731">
    <property type="entry name" value="RgtA/B/C-like"/>
</dbReference>
<dbReference type="RefSeq" id="WP_230224438.1">
    <property type="nucleotide sequence ID" value="NZ_JAJKFT010000010.1"/>
</dbReference>
<reference evidence="10" key="1">
    <citation type="submission" date="2021-11" db="EMBL/GenBank/DDBJ databases">
        <title>Genome sequence.</title>
        <authorList>
            <person name="Sun Q."/>
        </authorList>
    </citation>
    <scope>NUCLEOTIDE SEQUENCE</scope>
    <source>
        <strain evidence="10">JC732</strain>
    </source>
</reference>
<dbReference type="PANTHER" id="PTHR33908:SF11">
    <property type="entry name" value="MEMBRANE PROTEIN"/>
    <property type="match status" value="1"/>
</dbReference>
<dbReference type="AlphaFoldDB" id="A0A9X1SIN6"/>
<evidence type="ECO:0000256" key="3">
    <source>
        <dbReference type="ARBA" id="ARBA00022676"/>
    </source>
</evidence>
<feature type="transmembrane region" description="Helical" evidence="8">
    <location>
        <begin position="80"/>
        <end position="101"/>
    </location>
</feature>
<evidence type="ECO:0000313" key="10">
    <source>
        <dbReference type="EMBL" id="MCC9631813.1"/>
    </source>
</evidence>
<feature type="domain" description="Glycosyltransferase RgtA/B/C/D-like" evidence="9">
    <location>
        <begin position="61"/>
        <end position="212"/>
    </location>
</feature>
<gene>
    <name evidence="10" type="ORF">LOC68_25745</name>
</gene>
<evidence type="ECO:0000256" key="5">
    <source>
        <dbReference type="ARBA" id="ARBA00022692"/>
    </source>
</evidence>
<evidence type="ECO:0000256" key="4">
    <source>
        <dbReference type="ARBA" id="ARBA00022679"/>
    </source>
</evidence>
<dbReference type="PANTHER" id="PTHR33908">
    <property type="entry name" value="MANNOSYLTRANSFERASE YKCB-RELATED"/>
    <property type="match status" value="1"/>
</dbReference>
<name>A0A9X1SIN6_9BACT</name>
<feature type="transmembrane region" description="Helical" evidence="8">
    <location>
        <begin position="201"/>
        <end position="223"/>
    </location>
</feature>
<dbReference type="Proteomes" id="UP001139103">
    <property type="component" value="Unassembled WGS sequence"/>
</dbReference>
<feature type="transmembrane region" description="Helical" evidence="8">
    <location>
        <begin position="277"/>
        <end position="299"/>
    </location>
</feature>
<dbReference type="GO" id="GO:0016763">
    <property type="term" value="F:pentosyltransferase activity"/>
    <property type="evidence" value="ECO:0007669"/>
    <property type="project" value="TreeGrafter"/>
</dbReference>
<keyword evidence="5 8" id="KW-0812">Transmembrane</keyword>
<evidence type="ECO:0000256" key="1">
    <source>
        <dbReference type="ARBA" id="ARBA00004651"/>
    </source>
</evidence>
<keyword evidence="7 8" id="KW-0472">Membrane</keyword>
<keyword evidence="2" id="KW-1003">Cell membrane</keyword>
<feature type="transmembrane region" description="Helical" evidence="8">
    <location>
        <begin position="134"/>
        <end position="153"/>
    </location>
</feature>
<dbReference type="GO" id="GO:0005886">
    <property type="term" value="C:plasma membrane"/>
    <property type="evidence" value="ECO:0007669"/>
    <property type="project" value="UniProtKB-SubCell"/>
</dbReference>
<comment type="caution">
    <text evidence="10">The sequence shown here is derived from an EMBL/GenBank/DDBJ whole genome shotgun (WGS) entry which is preliminary data.</text>
</comment>
<keyword evidence="4" id="KW-0808">Transferase</keyword>
<feature type="transmembrane region" description="Helical" evidence="8">
    <location>
        <begin position="333"/>
        <end position="352"/>
    </location>
</feature>
<feature type="transmembrane region" description="Helical" evidence="8">
    <location>
        <begin position="244"/>
        <end position="265"/>
    </location>
</feature>
<protein>
    <submittedName>
        <fullName evidence="10">Glycosyltransferase family 39 protein</fullName>
    </submittedName>
</protein>
<evidence type="ECO:0000313" key="11">
    <source>
        <dbReference type="Proteomes" id="UP001139103"/>
    </source>
</evidence>
<evidence type="ECO:0000256" key="7">
    <source>
        <dbReference type="ARBA" id="ARBA00023136"/>
    </source>
</evidence>
<dbReference type="EMBL" id="JAJKFT010000010">
    <property type="protein sequence ID" value="MCC9631813.1"/>
    <property type="molecule type" value="Genomic_DNA"/>
</dbReference>
<evidence type="ECO:0000256" key="8">
    <source>
        <dbReference type="SAM" id="Phobius"/>
    </source>
</evidence>
<sequence length="498" mass="55624">MDSPLTARLFWRSLLLIALLGLGLRMLPLAESLWLDELHTSWVISGDWEGLAKRARQGNNSPLYFWGMKLVVACFGDDEWTLRMPSVICGCAALCGIGVLVRRWSGSGLAGCVAALLVALDRDMIFYATEARPYAAAQLGCIGVFAVTMRLWRDFDWRDVWIWTALAALTIHLHITAGLFVAACLPPLTLAAWGHGAWKRLALMLITLMVLLAPLSLQLQVIYARRPNWSIFIHSGTPLQIIEILPIIPFGLVPLAIALAANALLKDREASERRSAWTAIYIWAIVATLTPIGIAWIGTYLEFTPLFLRRYLIGSQALLFVWAGLNIGRIDRLWVRAIGAVAMSASIFFFHLPDHWTHQRRQDWRGAVAMLDKMELPANTTLMISSRLIEAKDLTANDDGLADYCRLPVTAIYRPEREFRQVIPLRYGASGDLMPWQLKLIAEPQTIVVLEPGGRDTVQVTAAELSKSIPWASTLRILDGNRGLQMILVEPAKDQRDK</sequence>
<keyword evidence="11" id="KW-1185">Reference proteome</keyword>
<dbReference type="Pfam" id="PF13231">
    <property type="entry name" value="PMT_2"/>
    <property type="match status" value="1"/>
</dbReference>
<keyword evidence="3" id="KW-0328">Glycosyltransferase</keyword>
<evidence type="ECO:0000256" key="2">
    <source>
        <dbReference type="ARBA" id="ARBA00022475"/>
    </source>
</evidence>
<comment type="subcellular location">
    <subcellularLocation>
        <location evidence="1">Cell membrane</location>
        <topology evidence="1">Multi-pass membrane protein</topology>
    </subcellularLocation>
</comment>
<evidence type="ECO:0000259" key="9">
    <source>
        <dbReference type="Pfam" id="PF13231"/>
    </source>
</evidence>
<dbReference type="GO" id="GO:0009103">
    <property type="term" value="P:lipopolysaccharide biosynthetic process"/>
    <property type="evidence" value="ECO:0007669"/>
    <property type="project" value="UniProtKB-ARBA"/>
</dbReference>
<feature type="transmembrane region" description="Helical" evidence="8">
    <location>
        <begin position="311"/>
        <end position="327"/>
    </location>
</feature>
<evidence type="ECO:0000256" key="6">
    <source>
        <dbReference type="ARBA" id="ARBA00022989"/>
    </source>
</evidence>
<proteinExistence type="predicted"/>
<dbReference type="InterPro" id="IPR050297">
    <property type="entry name" value="LipidA_mod_glycosyltrf_83"/>
</dbReference>
<keyword evidence="6 8" id="KW-1133">Transmembrane helix</keyword>